<keyword evidence="3" id="KW-0805">Transcription regulation</keyword>
<evidence type="ECO:0000256" key="3">
    <source>
        <dbReference type="ARBA" id="ARBA00023015"/>
    </source>
</evidence>
<dbReference type="PRINTS" id="PR01590">
    <property type="entry name" value="HTHFIS"/>
</dbReference>
<dbReference type="GO" id="GO:0006355">
    <property type="term" value="P:regulation of DNA-templated transcription"/>
    <property type="evidence" value="ECO:0007669"/>
    <property type="project" value="InterPro"/>
</dbReference>
<dbReference type="SUPFAM" id="SSF52540">
    <property type="entry name" value="P-loop containing nucleoside triphosphate hydrolases"/>
    <property type="match status" value="1"/>
</dbReference>
<keyword evidence="2" id="KW-0067">ATP-binding</keyword>
<dbReference type="CDD" id="cd00156">
    <property type="entry name" value="REC"/>
    <property type="match status" value="1"/>
</dbReference>
<evidence type="ECO:0000256" key="4">
    <source>
        <dbReference type="ARBA" id="ARBA00023163"/>
    </source>
</evidence>
<dbReference type="InterPro" id="IPR025662">
    <property type="entry name" value="Sigma_54_int_dom_ATP-bd_1"/>
</dbReference>
<evidence type="ECO:0000313" key="9">
    <source>
        <dbReference type="Proteomes" id="UP001209229"/>
    </source>
</evidence>
<gene>
    <name evidence="8" type="ORF">OM075_00345</name>
</gene>
<keyword evidence="4" id="KW-0804">Transcription</keyword>
<dbReference type="Pfam" id="PF00072">
    <property type="entry name" value="Response_reg"/>
    <property type="match status" value="1"/>
</dbReference>
<dbReference type="SUPFAM" id="SSF46689">
    <property type="entry name" value="Homeodomain-like"/>
    <property type="match status" value="1"/>
</dbReference>
<evidence type="ECO:0000259" key="7">
    <source>
        <dbReference type="PROSITE" id="PS50110"/>
    </source>
</evidence>
<evidence type="ECO:0000259" key="6">
    <source>
        <dbReference type="PROSITE" id="PS50045"/>
    </source>
</evidence>
<dbReference type="PROSITE" id="PS00675">
    <property type="entry name" value="SIGMA54_INTERACT_1"/>
    <property type="match status" value="1"/>
</dbReference>
<evidence type="ECO:0000256" key="5">
    <source>
        <dbReference type="PROSITE-ProRule" id="PRU00169"/>
    </source>
</evidence>
<dbReference type="RefSeq" id="WP_301188459.1">
    <property type="nucleotide sequence ID" value="NZ_JAPDPJ010000001.1"/>
</dbReference>
<sequence length="465" mass="52854">MLQILVIDDDTFMCNLLETYLSNYGYHVETAYNGQGAQSLLKKKKYDIVVCDFRLPDSDGLEMLDFIKTKNPQTNVIIITAYADIRMAVKLMKLGAYDYVTKPLQQEELLQLVKQIDKSSESGKSLPKSTKPQKEFISGDSQIMKEVLRLCDIVAPTNMSVLIQGETGSGKEYIARFIHQNSNRNTKPFVAVDCGAIPKDLANSELFGHLKGAFTGAIGDKKGVFEQANGGTIFLDEIGNLPYDLQIKLLRAIQERVVNRLGSTKPVNIDVRIIAATNEELESDITTNKFREDLYHRLNEFKIKLPSLRERKEDILIYANHFISEANNDLNKQVIGFDPEVILTLQSYPWHGNLRELRNVIKRSVLLAATENISLDCLPPEIKDYNDTEQNSIVSNAIEEQMEHSDELPDLKDAALKFEREVIINTLEEVNFNKSEAARKLNIDRKTLYNKMKVLEIDYKALKRI</sequence>
<dbReference type="PANTHER" id="PTHR32071:SF81">
    <property type="entry name" value="PROPIONATE CATABOLISM OPERON REGULATORY PROTEIN"/>
    <property type="match status" value="1"/>
</dbReference>
<evidence type="ECO:0000256" key="2">
    <source>
        <dbReference type="ARBA" id="ARBA00022840"/>
    </source>
</evidence>
<dbReference type="Proteomes" id="UP001209229">
    <property type="component" value="Unassembled WGS sequence"/>
</dbReference>
<dbReference type="Pfam" id="PF02954">
    <property type="entry name" value="HTH_8"/>
    <property type="match status" value="1"/>
</dbReference>
<dbReference type="InterPro" id="IPR002197">
    <property type="entry name" value="HTH_Fis"/>
</dbReference>
<feature type="domain" description="Sigma-54 factor interaction" evidence="6">
    <location>
        <begin position="137"/>
        <end position="366"/>
    </location>
</feature>
<dbReference type="Gene3D" id="3.40.50.300">
    <property type="entry name" value="P-loop containing nucleotide triphosphate hydrolases"/>
    <property type="match status" value="1"/>
</dbReference>
<dbReference type="GO" id="GO:0005524">
    <property type="term" value="F:ATP binding"/>
    <property type="evidence" value="ECO:0007669"/>
    <property type="project" value="UniProtKB-KW"/>
</dbReference>
<dbReference type="InterPro" id="IPR009057">
    <property type="entry name" value="Homeodomain-like_sf"/>
</dbReference>
<proteinExistence type="predicted"/>
<dbReference type="InterPro" id="IPR027417">
    <property type="entry name" value="P-loop_NTPase"/>
</dbReference>
<evidence type="ECO:0000256" key="1">
    <source>
        <dbReference type="ARBA" id="ARBA00022741"/>
    </source>
</evidence>
<keyword evidence="5" id="KW-0597">Phosphoprotein</keyword>
<dbReference type="PROSITE" id="PS00676">
    <property type="entry name" value="SIGMA54_INTERACT_2"/>
    <property type="match status" value="1"/>
</dbReference>
<evidence type="ECO:0000313" key="8">
    <source>
        <dbReference type="EMBL" id="MCW3784888.1"/>
    </source>
</evidence>
<dbReference type="EMBL" id="JAPDPJ010000001">
    <property type="protein sequence ID" value="MCW3784888.1"/>
    <property type="molecule type" value="Genomic_DNA"/>
</dbReference>
<dbReference type="InterPro" id="IPR003593">
    <property type="entry name" value="AAA+_ATPase"/>
</dbReference>
<dbReference type="PROSITE" id="PS50110">
    <property type="entry name" value="RESPONSE_REGULATORY"/>
    <property type="match status" value="1"/>
</dbReference>
<feature type="domain" description="Response regulatory" evidence="7">
    <location>
        <begin position="3"/>
        <end position="117"/>
    </location>
</feature>
<feature type="modified residue" description="4-aspartylphosphate" evidence="5">
    <location>
        <position position="52"/>
    </location>
</feature>
<accession>A0AAE3SD71</accession>
<dbReference type="GO" id="GO:0043565">
    <property type="term" value="F:sequence-specific DNA binding"/>
    <property type="evidence" value="ECO:0007669"/>
    <property type="project" value="InterPro"/>
</dbReference>
<keyword evidence="9" id="KW-1185">Reference proteome</keyword>
<dbReference type="SUPFAM" id="SSF52172">
    <property type="entry name" value="CheY-like"/>
    <property type="match status" value="1"/>
</dbReference>
<dbReference type="CDD" id="cd00009">
    <property type="entry name" value="AAA"/>
    <property type="match status" value="1"/>
</dbReference>
<dbReference type="Gene3D" id="1.10.10.60">
    <property type="entry name" value="Homeodomain-like"/>
    <property type="match status" value="1"/>
</dbReference>
<reference evidence="8" key="1">
    <citation type="submission" date="2022-10" db="EMBL/GenBank/DDBJ databases">
        <authorList>
            <person name="Yu W.X."/>
        </authorList>
    </citation>
    <scope>NUCLEOTIDE SEQUENCE</scope>
    <source>
        <strain evidence="8">AAT</strain>
    </source>
</reference>
<dbReference type="PROSITE" id="PS50045">
    <property type="entry name" value="SIGMA54_INTERACT_4"/>
    <property type="match status" value="1"/>
</dbReference>
<dbReference type="Pfam" id="PF25601">
    <property type="entry name" value="AAA_lid_14"/>
    <property type="match status" value="1"/>
</dbReference>
<dbReference type="Pfam" id="PF00158">
    <property type="entry name" value="Sigma54_activat"/>
    <property type="match status" value="1"/>
</dbReference>
<dbReference type="SMART" id="SM00382">
    <property type="entry name" value="AAA"/>
    <property type="match status" value="1"/>
</dbReference>
<name>A0AAE3SD71_9BACT</name>
<keyword evidence="1" id="KW-0547">Nucleotide-binding</keyword>
<dbReference type="InterPro" id="IPR011006">
    <property type="entry name" value="CheY-like_superfamily"/>
</dbReference>
<dbReference type="InterPro" id="IPR025943">
    <property type="entry name" value="Sigma_54_int_dom_ATP-bd_2"/>
</dbReference>
<dbReference type="PANTHER" id="PTHR32071">
    <property type="entry name" value="TRANSCRIPTIONAL REGULATORY PROTEIN"/>
    <property type="match status" value="1"/>
</dbReference>
<organism evidence="8 9">
    <name type="scientific">Plebeiibacterium sediminum</name>
    <dbReference type="NCBI Taxonomy" id="2992112"/>
    <lineage>
        <taxon>Bacteria</taxon>
        <taxon>Pseudomonadati</taxon>
        <taxon>Bacteroidota</taxon>
        <taxon>Bacteroidia</taxon>
        <taxon>Marinilabiliales</taxon>
        <taxon>Marinilabiliaceae</taxon>
        <taxon>Plebeiibacterium</taxon>
    </lineage>
</organism>
<dbReference type="InterPro" id="IPR002078">
    <property type="entry name" value="Sigma_54_int"/>
</dbReference>
<dbReference type="GO" id="GO:0000160">
    <property type="term" value="P:phosphorelay signal transduction system"/>
    <property type="evidence" value="ECO:0007669"/>
    <property type="project" value="InterPro"/>
</dbReference>
<dbReference type="InterPro" id="IPR058031">
    <property type="entry name" value="AAA_lid_NorR"/>
</dbReference>
<dbReference type="Gene3D" id="1.10.8.60">
    <property type="match status" value="1"/>
</dbReference>
<dbReference type="FunFam" id="3.40.50.300:FF:000006">
    <property type="entry name" value="DNA-binding transcriptional regulator NtrC"/>
    <property type="match status" value="1"/>
</dbReference>
<dbReference type="SMART" id="SM00448">
    <property type="entry name" value="REC"/>
    <property type="match status" value="1"/>
</dbReference>
<protein>
    <submittedName>
        <fullName evidence="8">Sigma-54 dependent transcriptional regulator</fullName>
    </submittedName>
</protein>
<dbReference type="InterPro" id="IPR001789">
    <property type="entry name" value="Sig_transdc_resp-reg_receiver"/>
</dbReference>
<comment type="caution">
    <text evidence="8">The sequence shown here is derived from an EMBL/GenBank/DDBJ whole genome shotgun (WGS) entry which is preliminary data.</text>
</comment>
<dbReference type="Gene3D" id="3.40.50.2300">
    <property type="match status" value="1"/>
</dbReference>
<dbReference type="AlphaFoldDB" id="A0AAE3SD71"/>